<reference evidence="3" key="2">
    <citation type="submission" date="2017-11" db="EMBL/GenBank/DDBJ databases">
        <authorList>
            <person name="Das S.K."/>
        </authorList>
    </citation>
    <scope>NUCLEOTIDE SEQUENCE</scope>
    <source>
        <strain evidence="3">S4-41</strain>
    </source>
</reference>
<feature type="region of interest" description="Disordered" evidence="1">
    <location>
        <begin position="104"/>
        <end position="171"/>
    </location>
</feature>
<evidence type="ECO:0000313" key="3">
    <source>
        <dbReference type="EMBL" id="MDH4573420.1"/>
    </source>
</evidence>
<evidence type="ECO:0000256" key="1">
    <source>
        <dbReference type="SAM" id="MobiDB-lite"/>
    </source>
</evidence>
<evidence type="ECO:0008006" key="5">
    <source>
        <dbReference type="Google" id="ProtNLM"/>
    </source>
</evidence>
<evidence type="ECO:0000313" key="4">
    <source>
        <dbReference type="Proteomes" id="UP001162135"/>
    </source>
</evidence>
<keyword evidence="2" id="KW-0732">Signal</keyword>
<comment type="caution">
    <text evidence="3">The sequence shown here is derived from an EMBL/GenBank/DDBJ whole genome shotgun (WGS) entry which is preliminary data.</text>
</comment>
<keyword evidence="4" id="KW-1185">Reference proteome</keyword>
<feature type="signal peptide" evidence="2">
    <location>
        <begin position="1"/>
        <end position="26"/>
    </location>
</feature>
<reference evidence="3" key="1">
    <citation type="journal article" date="2015" name="Antonie Van Leeuwenhoek">
        <title>Comparative 16S rRNA signatures and multilocus sequence analysis for the genus Salinicola and description of Salinicola acroporae sp. nov., isolated from coral Acropora digitifera.</title>
        <authorList>
            <person name="Lepcha R.T."/>
            <person name="Poddar A."/>
            <person name="Schumann P."/>
            <person name="Das S.K."/>
        </authorList>
    </citation>
    <scope>NUCLEOTIDE SEQUENCE</scope>
    <source>
        <strain evidence="3">S4-41</strain>
    </source>
</reference>
<dbReference type="InterPro" id="IPR010595">
    <property type="entry name" value="DUF1161"/>
</dbReference>
<accession>A0ABT6I817</accession>
<dbReference type="Pfam" id="PF06649">
    <property type="entry name" value="DUF1161"/>
    <property type="match status" value="1"/>
</dbReference>
<feature type="chain" id="PRO_5045093628" description="DUF1161 domain-containing protein" evidence="2">
    <location>
        <begin position="27"/>
        <end position="171"/>
    </location>
</feature>
<feature type="compositionally biased region" description="Polar residues" evidence="1">
    <location>
        <begin position="153"/>
        <end position="171"/>
    </location>
</feature>
<organism evidence="3 4">
    <name type="scientific">Salinicola acroporae</name>
    <dbReference type="NCBI Taxonomy" id="1541440"/>
    <lineage>
        <taxon>Bacteria</taxon>
        <taxon>Pseudomonadati</taxon>
        <taxon>Pseudomonadota</taxon>
        <taxon>Gammaproteobacteria</taxon>
        <taxon>Oceanospirillales</taxon>
        <taxon>Halomonadaceae</taxon>
        <taxon>Salinicola</taxon>
    </lineage>
</organism>
<name>A0ABT6I817_9GAMM</name>
<proteinExistence type="predicted"/>
<dbReference type="PROSITE" id="PS51257">
    <property type="entry name" value="PROKAR_LIPOPROTEIN"/>
    <property type="match status" value="1"/>
</dbReference>
<dbReference type="Proteomes" id="UP001162135">
    <property type="component" value="Unassembled WGS sequence"/>
</dbReference>
<gene>
    <name evidence="3" type="ORF">CUR86_13905</name>
</gene>
<dbReference type="EMBL" id="PGFS01000001">
    <property type="protein sequence ID" value="MDH4573420.1"/>
    <property type="molecule type" value="Genomic_DNA"/>
</dbReference>
<dbReference type="RefSeq" id="WP_110716155.1">
    <property type="nucleotide sequence ID" value="NZ_PGFS01000001.1"/>
</dbReference>
<feature type="compositionally biased region" description="Polar residues" evidence="1">
    <location>
        <begin position="111"/>
        <end position="121"/>
    </location>
</feature>
<evidence type="ECO:0000256" key="2">
    <source>
        <dbReference type="SAM" id="SignalP"/>
    </source>
</evidence>
<sequence>MRVFTWKFAVLAGLSSACLASSFAWAQAQQGESPFDQQPETRLACERLKAQIDQTIRDNGARHFLLEIVDNAQVDDGVVKEGEAFAGAEVVGSCDGGTRKIVYSRDGATEMSVTTPETEASSAHAPDSAANGDGSSLPEAAPTAPESMGEGTVPTQEQESVDNAQEPESSP</sequence>
<protein>
    <recommendedName>
        <fullName evidence="5">DUF1161 domain-containing protein</fullName>
    </recommendedName>
</protein>